<evidence type="ECO:0000313" key="2">
    <source>
        <dbReference type="EMBL" id="KAG7562867.1"/>
    </source>
</evidence>
<protein>
    <submittedName>
        <fullName evidence="2">Uncharacterized protein</fullName>
    </submittedName>
</protein>
<dbReference type="EMBL" id="JABELV010000024">
    <property type="protein sequence ID" value="KAG7562867.1"/>
    <property type="molecule type" value="Genomic_DNA"/>
</dbReference>
<proteinExistence type="predicted"/>
<dbReference type="AlphaFoldDB" id="A0A8K0JPS4"/>
<dbReference type="Proteomes" id="UP000812966">
    <property type="component" value="Unassembled WGS sequence"/>
</dbReference>
<feature type="compositionally biased region" description="Low complexity" evidence="1">
    <location>
        <begin position="46"/>
        <end position="61"/>
    </location>
</feature>
<keyword evidence="3" id="KW-1185">Reference proteome</keyword>
<evidence type="ECO:0000256" key="1">
    <source>
        <dbReference type="SAM" id="MobiDB-lite"/>
    </source>
</evidence>
<comment type="caution">
    <text evidence="2">The sequence shown here is derived from an EMBL/GenBank/DDBJ whole genome shotgun (WGS) entry which is preliminary data.</text>
</comment>
<reference evidence="2" key="1">
    <citation type="submission" date="2020-04" db="EMBL/GenBank/DDBJ databases">
        <title>Analysis of mating type loci in Filobasidium floriforme.</title>
        <authorList>
            <person name="Nowrousian M."/>
        </authorList>
    </citation>
    <scope>NUCLEOTIDE SEQUENCE</scope>
    <source>
        <strain evidence="2">CBS 6242</strain>
    </source>
</reference>
<name>A0A8K0JPS4_9TREE</name>
<evidence type="ECO:0000313" key="3">
    <source>
        <dbReference type="Proteomes" id="UP000812966"/>
    </source>
</evidence>
<organism evidence="2 3">
    <name type="scientific">Filobasidium floriforme</name>
    <dbReference type="NCBI Taxonomy" id="5210"/>
    <lineage>
        <taxon>Eukaryota</taxon>
        <taxon>Fungi</taxon>
        <taxon>Dikarya</taxon>
        <taxon>Basidiomycota</taxon>
        <taxon>Agaricomycotina</taxon>
        <taxon>Tremellomycetes</taxon>
        <taxon>Filobasidiales</taxon>
        <taxon>Filobasidiaceae</taxon>
        <taxon>Filobasidium</taxon>
    </lineage>
</organism>
<feature type="region of interest" description="Disordered" evidence="1">
    <location>
        <begin position="27"/>
        <end position="62"/>
    </location>
</feature>
<sequence>MPQTRSQVKKAKLLDYAPYPIRLARKPTRKCVNSRFPPKPAAGSGKSKSQRQPQSKPSLQPVILAERNIPERPRGEVTTYVAPSGKRYRKTLKETMQTWVSDMNMDECLKQTNPQIERSHEDAETLLETCRHIGKIGQNLNIEDVNGESLLVRVSNGLSYTGTTEPALQDSLYKSAEQALENLLGRDGTGDYKIKLKDDSDSIRHNVKWKNSKLDEGVDREGLVHLGIWANQANTTFGLTSGESCDVTFWYRRRSLIRTR</sequence>
<accession>A0A8K0JPS4</accession>
<gene>
    <name evidence="2" type="ORF">FFLO_01696</name>
</gene>